<evidence type="ECO:0000256" key="1">
    <source>
        <dbReference type="ARBA" id="ARBA00007637"/>
    </source>
</evidence>
<reference evidence="4" key="1">
    <citation type="submission" date="2014-11" db="EMBL/GenBank/DDBJ databases">
        <authorList>
            <person name="Hornung B.V."/>
        </authorList>
    </citation>
    <scope>NUCLEOTIDE SEQUENCE</scope>
    <source>
        <strain evidence="4">INE</strain>
    </source>
</reference>
<keyword evidence="5" id="KW-1185">Reference proteome</keyword>
<sequence length="319" mass="35257">MKVLVTGGAGFIGSHVVDRLVAEDCHVAIVDNLSTGLMEHVNGKAVFYRCDIGDGERLERIFASERPDYLIHHAAQISVQNSLSDPLKDARVNIMGTLNLLNCCRDFGVKKMIYASSAAVYGNPEYLPVDENHSLNPLSPYGISKHTPEHYIKMYADSYGLNYTVLRYANAYGPRQDAQGEGGVVSVFIDHLLRDDPIVIYGDGEQTRDFVYAEDLAEANLAALGAGDYGIFNISTSVPTSVKGLLEAINEVGGSYARPLYGPARPGDIRDSYLSNQKARLELGWQPKFSLYQGLELTLKYYMRMCMEKEMEGAESEVF</sequence>
<dbReference type="Gene3D" id="3.40.50.720">
    <property type="entry name" value="NAD(P)-binding Rossmann-like Domain"/>
    <property type="match status" value="1"/>
</dbReference>
<dbReference type="EMBL" id="LR746496">
    <property type="protein sequence ID" value="CAA7603160.1"/>
    <property type="molecule type" value="Genomic_DNA"/>
</dbReference>
<reference evidence="3" key="2">
    <citation type="submission" date="2020-01" db="EMBL/GenBank/DDBJ databases">
        <authorList>
            <person name="Hornung B."/>
        </authorList>
    </citation>
    <scope>NUCLEOTIDE SEQUENCE</scope>
    <source>
        <strain evidence="3">PacBioINE</strain>
    </source>
</reference>
<organism evidence="3">
    <name type="scientific">Acididesulfobacillus acetoxydans</name>
    <dbReference type="NCBI Taxonomy" id="1561005"/>
    <lineage>
        <taxon>Bacteria</taxon>
        <taxon>Bacillati</taxon>
        <taxon>Bacillota</taxon>
        <taxon>Clostridia</taxon>
        <taxon>Eubacteriales</taxon>
        <taxon>Peptococcaceae</taxon>
        <taxon>Acididesulfobacillus</taxon>
    </lineage>
</organism>
<dbReference type="PANTHER" id="PTHR43000">
    <property type="entry name" value="DTDP-D-GLUCOSE 4,6-DEHYDRATASE-RELATED"/>
    <property type="match status" value="1"/>
</dbReference>
<evidence type="ECO:0000313" key="5">
    <source>
        <dbReference type="Proteomes" id="UP001071230"/>
    </source>
</evidence>
<name>A0A8S0X7A8_9FIRM</name>
<dbReference type="Pfam" id="PF01370">
    <property type="entry name" value="Epimerase"/>
    <property type="match status" value="1"/>
</dbReference>
<dbReference type="Gene3D" id="3.90.25.10">
    <property type="entry name" value="UDP-galactose 4-epimerase, domain 1"/>
    <property type="match status" value="1"/>
</dbReference>
<accession>A0A8S0X7A8</accession>
<dbReference type="InterPro" id="IPR001509">
    <property type="entry name" value="Epimerase_deHydtase"/>
</dbReference>
<dbReference type="PRINTS" id="PR01713">
    <property type="entry name" value="NUCEPIMERASE"/>
</dbReference>
<keyword evidence="3" id="KW-0413">Isomerase</keyword>
<dbReference type="SUPFAM" id="SSF51735">
    <property type="entry name" value="NAD(P)-binding Rossmann-fold domains"/>
    <property type="match status" value="1"/>
</dbReference>
<dbReference type="KEGG" id="aacx:DEACI_3983"/>
<gene>
    <name evidence="4" type="ORF">DEACI_2078</name>
    <name evidence="3" type="ORF">DEACI_3983</name>
</gene>
<dbReference type="AlphaFoldDB" id="A0A8S0X7A8"/>
<dbReference type="Proteomes" id="UP000836597">
    <property type="component" value="Chromosome"/>
</dbReference>
<evidence type="ECO:0000313" key="3">
    <source>
        <dbReference type="EMBL" id="CAA7603160.1"/>
    </source>
</evidence>
<feature type="domain" description="NAD-dependent epimerase/dehydratase" evidence="2">
    <location>
        <begin position="3"/>
        <end position="234"/>
    </location>
</feature>
<dbReference type="InterPro" id="IPR036291">
    <property type="entry name" value="NAD(P)-bd_dom_sf"/>
</dbReference>
<dbReference type="EMBL" id="CDGJ01000060">
    <property type="protein sequence ID" value="CEJ07612.1"/>
    <property type="molecule type" value="Genomic_DNA"/>
</dbReference>
<evidence type="ECO:0000259" key="2">
    <source>
        <dbReference type="Pfam" id="PF01370"/>
    </source>
</evidence>
<dbReference type="RefSeq" id="WP_240986419.1">
    <property type="nucleotide sequence ID" value="NZ_CDGJ01000060.1"/>
</dbReference>
<dbReference type="Proteomes" id="UP001071230">
    <property type="component" value="Unassembled WGS sequence"/>
</dbReference>
<comment type="similarity">
    <text evidence="1">Belongs to the NAD(P)-dependent epimerase/dehydratase family.</text>
</comment>
<protein>
    <submittedName>
        <fullName evidence="3">NAD dependent epimerase/dehydratase family</fullName>
        <ecNumber evidence="3">5.1.3.-</ecNumber>
    </submittedName>
    <submittedName>
        <fullName evidence="4">UDP-glucose 4-epimerase</fullName>
    </submittedName>
</protein>
<evidence type="ECO:0000313" key="4">
    <source>
        <dbReference type="EMBL" id="CEJ07612.1"/>
    </source>
</evidence>
<dbReference type="EC" id="5.1.3.-" evidence="3"/>
<dbReference type="GO" id="GO:0016853">
    <property type="term" value="F:isomerase activity"/>
    <property type="evidence" value="ECO:0007669"/>
    <property type="project" value="UniProtKB-KW"/>
</dbReference>
<proteinExistence type="inferred from homology"/>